<evidence type="ECO:0000259" key="3">
    <source>
        <dbReference type="Pfam" id="PF00294"/>
    </source>
</evidence>
<dbReference type="PRINTS" id="PR00990">
    <property type="entry name" value="RIBOKINASE"/>
</dbReference>
<evidence type="ECO:0000256" key="1">
    <source>
        <dbReference type="ARBA" id="ARBA00022679"/>
    </source>
</evidence>
<dbReference type="SUPFAM" id="SSF53613">
    <property type="entry name" value="Ribokinase-like"/>
    <property type="match status" value="1"/>
</dbReference>
<feature type="domain" description="Carbohydrate kinase PfkB" evidence="3">
    <location>
        <begin position="3"/>
        <end position="303"/>
    </location>
</feature>
<evidence type="ECO:0000313" key="4">
    <source>
        <dbReference type="EMBL" id="ADP83574.1"/>
    </source>
</evidence>
<dbReference type="KEGG" id="fri:FraEuI1c_5589"/>
<dbReference type="GO" id="GO:0005829">
    <property type="term" value="C:cytosol"/>
    <property type="evidence" value="ECO:0007669"/>
    <property type="project" value="TreeGrafter"/>
</dbReference>
<dbReference type="STRING" id="298654.FraEuI1c_5589"/>
<evidence type="ECO:0000256" key="2">
    <source>
        <dbReference type="ARBA" id="ARBA00022777"/>
    </source>
</evidence>
<dbReference type="Proteomes" id="UP000002484">
    <property type="component" value="Chromosome"/>
</dbReference>
<dbReference type="PANTHER" id="PTHR10584">
    <property type="entry name" value="SUGAR KINASE"/>
    <property type="match status" value="1"/>
</dbReference>
<sequence length="316" mass="31795">MLVVGDLNPDLVLQGDVVPRFGQAEQLLDTAALVVGGSAGITAHGLARLGRPVALAAAIGADGFGATMTSTLARAGVDTSALVIRPDQPTGLTVVLSTGPDRAILTLPGTIPTLTAAEVLAVARRLVPAGLGHVHVCSLFLQPGLAAGLADLLAELRSAGVTTSLDTNDDPTGAWAGVGRLLGHLDLLLPNRREALALARAAGAAGPDLDLTAACRLLAGHGPLVVVKDGDQGARAIGAEGELASAPAVPTVPVDATGAGDTFNAAFLDAWMRSLPIPECLRRGVVAGSRSVRAVGGTAAQPTLDQLVDDRRALRP</sequence>
<dbReference type="HOGENOM" id="CLU_027634_6_0_11"/>
<evidence type="ECO:0000313" key="5">
    <source>
        <dbReference type="Proteomes" id="UP000002484"/>
    </source>
</evidence>
<dbReference type="Pfam" id="PF00294">
    <property type="entry name" value="PfkB"/>
    <property type="match status" value="1"/>
</dbReference>
<dbReference type="AlphaFoldDB" id="E3JDE1"/>
<dbReference type="EMBL" id="CP002299">
    <property type="protein sequence ID" value="ADP83574.1"/>
    <property type="molecule type" value="Genomic_DNA"/>
</dbReference>
<dbReference type="eggNOG" id="COG0524">
    <property type="taxonomic scope" value="Bacteria"/>
</dbReference>
<dbReference type="InterPro" id="IPR011611">
    <property type="entry name" value="PfkB_dom"/>
</dbReference>
<keyword evidence="1" id="KW-0808">Transferase</keyword>
<proteinExistence type="predicted"/>
<organism evidence="4 5">
    <name type="scientific">Pseudofrankia inefficax (strain DSM 45817 / CECT 9037 / DDB 130130 / EuI1c)</name>
    <name type="common">Frankia inefficax</name>
    <dbReference type="NCBI Taxonomy" id="298654"/>
    <lineage>
        <taxon>Bacteria</taxon>
        <taxon>Bacillati</taxon>
        <taxon>Actinomycetota</taxon>
        <taxon>Actinomycetes</taxon>
        <taxon>Frankiales</taxon>
        <taxon>Frankiaceae</taxon>
        <taxon>Pseudofrankia</taxon>
    </lineage>
</organism>
<keyword evidence="2" id="KW-0418">Kinase</keyword>
<dbReference type="InterPro" id="IPR002139">
    <property type="entry name" value="Ribo/fructo_kinase"/>
</dbReference>
<reference evidence="4 5" key="1">
    <citation type="submission" date="2010-10" db="EMBL/GenBank/DDBJ databases">
        <title>Complete sequence of Frankia sp. EuI1c.</title>
        <authorList>
            <consortium name="US DOE Joint Genome Institute"/>
            <person name="Lucas S."/>
            <person name="Copeland A."/>
            <person name="Lapidus A."/>
            <person name="Cheng J.-F."/>
            <person name="Bruce D."/>
            <person name="Goodwin L."/>
            <person name="Pitluck S."/>
            <person name="Chertkov O."/>
            <person name="Detter J.C."/>
            <person name="Han C."/>
            <person name="Tapia R."/>
            <person name="Land M."/>
            <person name="Hauser L."/>
            <person name="Jeffries C."/>
            <person name="Kyrpides N."/>
            <person name="Ivanova N."/>
            <person name="Mikhailova N."/>
            <person name="Beauchemin N."/>
            <person name="Sen A."/>
            <person name="Sur S.A."/>
            <person name="Gtari M."/>
            <person name="Wall L."/>
            <person name="Tisa L."/>
            <person name="Woyke T."/>
        </authorList>
    </citation>
    <scope>NUCLEOTIDE SEQUENCE [LARGE SCALE GENOMIC DNA]</scope>
    <source>
        <strain evidence="5">DSM 45817 / CECT 9037 / EuI1c</strain>
    </source>
</reference>
<dbReference type="InterPro" id="IPR029056">
    <property type="entry name" value="Ribokinase-like"/>
</dbReference>
<dbReference type="InParanoid" id="E3JDE1"/>
<accession>E3JDE1</accession>
<dbReference type="RefSeq" id="WP_013426692.1">
    <property type="nucleotide sequence ID" value="NC_014666.1"/>
</dbReference>
<protein>
    <submittedName>
        <fullName evidence="4">PfkB domain protein</fullName>
    </submittedName>
</protein>
<dbReference type="PANTHER" id="PTHR10584:SF166">
    <property type="entry name" value="RIBOKINASE"/>
    <property type="match status" value="1"/>
</dbReference>
<name>E3JDE1_PSEI1</name>
<keyword evidence="5" id="KW-1185">Reference proteome</keyword>
<gene>
    <name evidence="4" type="ordered locus">FraEuI1c_5589</name>
</gene>
<dbReference type="GO" id="GO:0016301">
    <property type="term" value="F:kinase activity"/>
    <property type="evidence" value="ECO:0007669"/>
    <property type="project" value="UniProtKB-KW"/>
</dbReference>
<dbReference type="Gene3D" id="3.40.1190.20">
    <property type="match status" value="1"/>
</dbReference>
<dbReference type="GO" id="GO:0006796">
    <property type="term" value="P:phosphate-containing compound metabolic process"/>
    <property type="evidence" value="ECO:0007669"/>
    <property type="project" value="UniProtKB-ARBA"/>
</dbReference>